<evidence type="ECO:0000256" key="1">
    <source>
        <dbReference type="ARBA" id="ARBA00022481"/>
    </source>
</evidence>
<comment type="caution">
    <text evidence="8">The sequence shown here is derived from an EMBL/GenBank/DDBJ whole genome shotgun (WGS) entry which is preliminary data.</text>
</comment>
<keyword evidence="2" id="KW-0479">Metal-binding</keyword>
<accession>A0A371F2L8</accession>
<evidence type="ECO:0000256" key="4">
    <source>
        <dbReference type="ARBA" id="ARBA00023289"/>
    </source>
</evidence>
<evidence type="ECO:0000256" key="6">
    <source>
        <dbReference type="SAM" id="MobiDB-lite"/>
    </source>
</evidence>
<dbReference type="SUPFAM" id="SSF55008">
    <property type="entry name" value="HMA, heavy metal-associated domain"/>
    <property type="match status" value="1"/>
</dbReference>
<comment type="similarity">
    <text evidence="5">Belongs to the HIPP family.</text>
</comment>
<keyword evidence="1" id="KW-0488">Methylation</keyword>
<dbReference type="CDD" id="cd00371">
    <property type="entry name" value="HMA"/>
    <property type="match status" value="1"/>
</dbReference>
<dbReference type="Proteomes" id="UP000257109">
    <property type="component" value="Unassembled WGS sequence"/>
</dbReference>
<dbReference type="InterPro" id="IPR036163">
    <property type="entry name" value="HMA_dom_sf"/>
</dbReference>
<dbReference type="PANTHER" id="PTHR45811:SF77">
    <property type="entry name" value="ION-BINDING PROTEIN, PUTATIVE-RELATED"/>
    <property type="match status" value="1"/>
</dbReference>
<dbReference type="InterPro" id="IPR006121">
    <property type="entry name" value="HMA_dom"/>
</dbReference>
<keyword evidence="3" id="KW-0449">Lipoprotein</keyword>
<sequence length="185" mass="21014">MAFGVLHGCTMLTNFAVQFQASLNPLSNSFRISLPSYQFQINMKKVMLKVELYDDKIKKKAMKAVSGLSGVESVSVDMKDQKMTLIGDTDPVHVVGKLRKLCHADILSVGPAKEEKKEEPKKEEKPAEKDPKEEYAKLLKEYEAYHNQFRHFQHPNYYYRTVEEDPNACTILASKSVAGIVPFEI</sequence>
<feature type="non-terminal residue" evidence="8">
    <location>
        <position position="1"/>
    </location>
</feature>
<evidence type="ECO:0000313" key="8">
    <source>
        <dbReference type="EMBL" id="RDX72536.1"/>
    </source>
</evidence>
<evidence type="ECO:0000259" key="7">
    <source>
        <dbReference type="PROSITE" id="PS50846"/>
    </source>
</evidence>
<proteinExistence type="inferred from homology"/>
<evidence type="ECO:0000256" key="5">
    <source>
        <dbReference type="ARBA" id="ARBA00024045"/>
    </source>
</evidence>
<protein>
    <submittedName>
        <fullName evidence="8">Heavy metal-associated isoprenylated plant protein 39</fullName>
    </submittedName>
</protein>
<feature type="domain" description="HMA" evidence="7">
    <location>
        <begin position="43"/>
        <end position="110"/>
    </location>
</feature>
<dbReference type="EMBL" id="QJKJ01010873">
    <property type="protein sequence ID" value="RDX72536.1"/>
    <property type="molecule type" value="Genomic_DNA"/>
</dbReference>
<feature type="region of interest" description="Disordered" evidence="6">
    <location>
        <begin position="111"/>
        <end position="132"/>
    </location>
</feature>
<gene>
    <name evidence="8" type="primary">HIPP39</name>
    <name evidence="8" type="ORF">CR513_47971</name>
</gene>
<evidence type="ECO:0000256" key="2">
    <source>
        <dbReference type="ARBA" id="ARBA00022723"/>
    </source>
</evidence>
<dbReference type="PROSITE" id="PS50846">
    <property type="entry name" value="HMA_2"/>
    <property type="match status" value="1"/>
</dbReference>
<dbReference type="GO" id="GO:0046872">
    <property type="term" value="F:metal ion binding"/>
    <property type="evidence" value="ECO:0007669"/>
    <property type="project" value="UniProtKB-KW"/>
</dbReference>
<dbReference type="InterPro" id="IPR051863">
    <property type="entry name" value="HIPP"/>
</dbReference>
<dbReference type="STRING" id="157652.A0A371F2L8"/>
<keyword evidence="4" id="KW-0636">Prenylation</keyword>
<dbReference type="OrthoDB" id="1923658at2759"/>
<organism evidence="8 9">
    <name type="scientific">Mucuna pruriens</name>
    <name type="common">Velvet bean</name>
    <name type="synonym">Dolichos pruriens</name>
    <dbReference type="NCBI Taxonomy" id="157652"/>
    <lineage>
        <taxon>Eukaryota</taxon>
        <taxon>Viridiplantae</taxon>
        <taxon>Streptophyta</taxon>
        <taxon>Embryophyta</taxon>
        <taxon>Tracheophyta</taxon>
        <taxon>Spermatophyta</taxon>
        <taxon>Magnoliopsida</taxon>
        <taxon>eudicotyledons</taxon>
        <taxon>Gunneridae</taxon>
        <taxon>Pentapetalae</taxon>
        <taxon>rosids</taxon>
        <taxon>fabids</taxon>
        <taxon>Fabales</taxon>
        <taxon>Fabaceae</taxon>
        <taxon>Papilionoideae</taxon>
        <taxon>50 kb inversion clade</taxon>
        <taxon>NPAAA clade</taxon>
        <taxon>indigoferoid/millettioid clade</taxon>
        <taxon>Phaseoleae</taxon>
        <taxon>Mucuna</taxon>
    </lineage>
</organism>
<evidence type="ECO:0000313" key="9">
    <source>
        <dbReference type="Proteomes" id="UP000257109"/>
    </source>
</evidence>
<keyword evidence="9" id="KW-1185">Reference proteome</keyword>
<feature type="compositionally biased region" description="Basic and acidic residues" evidence="6">
    <location>
        <begin position="112"/>
        <end position="132"/>
    </location>
</feature>
<dbReference type="Pfam" id="PF00403">
    <property type="entry name" value="HMA"/>
    <property type="match status" value="1"/>
</dbReference>
<evidence type="ECO:0000256" key="3">
    <source>
        <dbReference type="ARBA" id="ARBA00023288"/>
    </source>
</evidence>
<dbReference type="Gene3D" id="3.30.70.100">
    <property type="match status" value="1"/>
</dbReference>
<name>A0A371F2L8_MUCPR</name>
<reference evidence="8" key="1">
    <citation type="submission" date="2018-05" db="EMBL/GenBank/DDBJ databases">
        <title>Draft genome of Mucuna pruriens seed.</title>
        <authorList>
            <person name="Nnadi N.E."/>
            <person name="Vos R."/>
            <person name="Hasami M.H."/>
            <person name="Devisetty U.K."/>
            <person name="Aguiy J.C."/>
        </authorList>
    </citation>
    <scope>NUCLEOTIDE SEQUENCE [LARGE SCALE GENOMIC DNA]</scope>
    <source>
        <strain evidence="8">JCA_2017</strain>
    </source>
</reference>
<dbReference type="PANTHER" id="PTHR45811">
    <property type="entry name" value="COPPER TRANSPORT PROTEIN FAMILY-RELATED"/>
    <property type="match status" value="1"/>
</dbReference>
<dbReference type="AlphaFoldDB" id="A0A371F2L8"/>